<keyword evidence="1" id="KW-0479">Metal-binding</keyword>
<dbReference type="PROSITE" id="PS00518">
    <property type="entry name" value="ZF_RING_1"/>
    <property type="match status" value="1"/>
</dbReference>
<feature type="coiled-coil region" evidence="5">
    <location>
        <begin position="137"/>
        <end position="228"/>
    </location>
</feature>
<evidence type="ECO:0000313" key="8">
    <source>
        <dbReference type="EMBL" id="KAJ8475258.1"/>
    </source>
</evidence>
<dbReference type="InterPro" id="IPR001841">
    <property type="entry name" value="Znf_RING"/>
</dbReference>
<gene>
    <name evidence="8" type="ORF">ONZ51_g6677</name>
</gene>
<name>A0AAD7X9V2_9APHY</name>
<protein>
    <recommendedName>
        <fullName evidence="7">RING-type domain-containing protein</fullName>
    </recommendedName>
</protein>
<evidence type="ECO:0000259" key="7">
    <source>
        <dbReference type="PROSITE" id="PS50089"/>
    </source>
</evidence>
<dbReference type="SUPFAM" id="SSF57850">
    <property type="entry name" value="RING/U-box"/>
    <property type="match status" value="1"/>
</dbReference>
<accession>A0AAD7X9V2</accession>
<dbReference type="SMART" id="SM00184">
    <property type="entry name" value="RING"/>
    <property type="match status" value="1"/>
</dbReference>
<keyword evidence="3" id="KW-0862">Zinc</keyword>
<feature type="compositionally biased region" description="Pro residues" evidence="6">
    <location>
        <begin position="557"/>
        <end position="572"/>
    </location>
</feature>
<evidence type="ECO:0000256" key="2">
    <source>
        <dbReference type="ARBA" id="ARBA00022771"/>
    </source>
</evidence>
<feature type="region of interest" description="Disordered" evidence="6">
    <location>
        <begin position="437"/>
        <end position="496"/>
    </location>
</feature>
<keyword evidence="5" id="KW-0175">Coiled coil</keyword>
<evidence type="ECO:0000256" key="6">
    <source>
        <dbReference type="SAM" id="MobiDB-lite"/>
    </source>
</evidence>
<feature type="compositionally biased region" description="Low complexity" evidence="6">
    <location>
        <begin position="475"/>
        <end position="489"/>
    </location>
</feature>
<feature type="region of interest" description="Disordered" evidence="6">
    <location>
        <begin position="510"/>
        <end position="616"/>
    </location>
</feature>
<dbReference type="GO" id="GO:0008270">
    <property type="term" value="F:zinc ion binding"/>
    <property type="evidence" value="ECO:0007669"/>
    <property type="project" value="UniProtKB-KW"/>
</dbReference>
<dbReference type="Gene3D" id="3.30.40.10">
    <property type="entry name" value="Zinc/RING finger domain, C3HC4 (zinc finger)"/>
    <property type="match status" value="1"/>
</dbReference>
<evidence type="ECO:0000256" key="5">
    <source>
        <dbReference type="SAM" id="Coils"/>
    </source>
</evidence>
<comment type="caution">
    <text evidence="8">The sequence shown here is derived from an EMBL/GenBank/DDBJ whole genome shotgun (WGS) entry which is preliminary data.</text>
</comment>
<evidence type="ECO:0000313" key="9">
    <source>
        <dbReference type="Proteomes" id="UP001215151"/>
    </source>
</evidence>
<evidence type="ECO:0000256" key="1">
    <source>
        <dbReference type="ARBA" id="ARBA00022723"/>
    </source>
</evidence>
<feature type="compositionally biased region" description="Polar residues" evidence="6">
    <location>
        <begin position="441"/>
        <end position="450"/>
    </location>
</feature>
<feature type="region of interest" description="Disordered" evidence="6">
    <location>
        <begin position="332"/>
        <end position="351"/>
    </location>
</feature>
<reference evidence="8" key="1">
    <citation type="submission" date="2022-11" db="EMBL/GenBank/DDBJ databases">
        <title>Genome Sequence of Cubamyces cubensis.</title>
        <authorList>
            <person name="Buettner E."/>
        </authorList>
    </citation>
    <scope>NUCLEOTIDE SEQUENCE</scope>
    <source>
        <strain evidence="8">MPL-01</strain>
    </source>
</reference>
<dbReference type="EMBL" id="JAPEVG010000164">
    <property type="protein sequence ID" value="KAJ8475258.1"/>
    <property type="molecule type" value="Genomic_DNA"/>
</dbReference>
<dbReference type="Pfam" id="PF14634">
    <property type="entry name" value="zf-RING_5"/>
    <property type="match status" value="1"/>
</dbReference>
<dbReference type="Proteomes" id="UP001215151">
    <property type="component" value="Unassembled WGS sequence"/>
</dbReference>
<proteinExistence type="predicted"/>
<evidence type="ECO:0000256" key="4">
    <source>
        <dbReference type="PROSITE-ProRule" id="PRU00175"/>
    </source>
</evidence>
<sequence length="616" mass="67281">MLVLHPNSQCDVCLDYYTANREPHAIGCGHVFCQRCLQSLTRPSCPLCRSPFLFSEVRRLHVDKATLPPATPQSTPPDLDSADRARQFQTQLTRIIRGGATASDMCVVQSELKPWLSTQRPEDHADLRATYTLLYQFTKHKQALADVEQKCTILEEQLENERQQAAADYEALEKQASEEREALLAAQNNLEEGNARLLKECEELRTKCEEFSDECRRLSDELKELKSNPLPPLFRPTEARHFYLHDLSGSKTDPVAILKDSADSADAVKVHIVGKDKIFQLSPVPPTEPIPDLPSSLMTFQPLTDDIDEAIDDDAGHRLGSAPASRAIPIQADSNPHRSRSHSSGLNFADPDAMSISVPRSTLDVHMASVSSSPNVSTMQYSLRPVEFVSSSLRVPENALGLRTAEPIRTSPTTMNPEIMEHQERNKRLAMLREVLADSPSPATSLSRKPTLSDASPDRARAAAPTGMTSTRTPSPVSSASQAYSMSSADGSGTTQRHYLLQPGISSASMAAMEHQQRTRASSTASTTPAPPVSSVAHANTTRDRDTTPQVHAIYAPAPPPAPSPSRPPPQPRRQSTEPASISKGKAAMMGILPTGPYQSGLTRSMRAMQEAPRVS</sequence>
<dbReference type="InterPro" id="IPR017907">
    <property type="entry name" value="Znf_RING_CS"/>
</dbReference>
<dbReference type="PROSITE" id="PS50089">
    <property type="entry name" value="ZF_RING_2"/>
    <property type="match status" value="1"/>
</dbReference>
<keyword evidence="2 4" id="KW-0863">Zinc-finger</keyword>
<dbReference type="InterPro" id="IPR013083">
    <property type="entry name" value="Znf_RING/FYVE/PHD"/>
</dbReference>
<keyword evidence="9" id="KW-1185">Reference proteome</keyword>
<organism evidence="8 9">
    <name type="scientific">Trametes cubensis</name>
    <dbReference type="NCBI Taxonomy" id="1111947"/>
    <lineage>
        <taxon>Eukaryota</taxon>
        <taxon>Fungi</taxon>
        <taxon>Dikarya</taxon>
        <taxon>Basidiomycota</taxon>
        <taxon>Agaricomycotina</taxon>
        <taxon>Agaricomycetes</taxon>
        <taxon>Polyporales</taxon>
        <taxon>Polyporaceae</taxon>
        <taxon>Trametes</taxon>
    </lineage>
</organism>
<dbReference type="AlphaFoldDB" id="A0AAD7X9V2"/>
<feature type="domain" description="RING-type" evidence="7">
    <location>
        <begin position="10"/>
        <end position="49"/>
    </location>
</feature>
<evidence type="ECO:0000256" key="3">
    <source>
        <dbReference type="ARBA" id="ARBA00022833"/>
    </source>
</evidence>
<feature type="compositionally biased region" description="Low complexity" evidence="6">
    <location>
        <begin position="519"/>
        <end position="537"/>
    </location>
</feature>